<accession>A0A8H4A159</accession>
<evidence type="ECO:0000313" key="1">
    <source>
        <dbReference type="EMBL" id="KAF0392113.1"/>
    </source>
</evidence>
<comment type="caution">
    <text evidence="1">The sequence shown here is derived from an EMBL/GenBank/DDBJ whole genome shotgun (WGS) entry which is preliminary data.</text>
</comment>
<sequence length="563" mass="65753">MSKQLDKLKEFEGFEEHLNSNNLNLISMLQFRRSKSDFTYSKLHEHALISKFLECISEIPEWSEAALSLKKNGVLRQTQNEEVIIFWLKVNNEIADLKIKQSMNQFVIDRLDFNNKVHNLIEERKLTLISKLGSDYSFKNNEDESTKNGLQSTKENFANASNTRFVDKNKNIFLLVHSQEDIINKRKKLEDKENQSDSDYALLFGEVNESSLIEIIDEKNLQKELKLPDAESIKPQYLKNELQENFCDYQKKIPKCKRIITPAYWGILDLTKETKELNDRLIENASRYFANKINWNPKCAPSVLQHYFDKNCEEKIDDYKYDMLHNNIQFIKSNMSHFKRNLSEEELKMTTMLPLFRGIFSSELVDDRWGEIQSVATNEARNKTYNPLQRARIGKKVDMKGTLTCAPIKFEVLYGKVSGGLFSLGLPTACKRKKYLDKVKLSIMMRDSINRVLEEWKNLSDNERSSLIVFGWTQIGFDINIYAMSWEGNGIYFFGLVDKCTLPTERDDCGIFEDIYCILKELEVKIKNVEKIIKGLSLKNVRNKRRRILGETIPDLNVNRNPK</sequence>
<keyword evidence="2" id="KW-1185">Reference proteome</keyword>
<reference evidence="1 2" key="1">
    <citation type="journal article" date="2019" name="Environ. Microbiol.">
        <title>At the nexus of three kingdoms: the genome of the mycorrhizal fungus Gigaspora margarita provides insights into plant, endobacterial and fungal interactions.</title>
        <authorList>
            <person name="Venice F."/>
            <person name="Ghignone S."/>
            <person name="Salvioli di Fossalunga A."/>
            <person name="Amselem J."/>
            <person name="Novero M."/>
            <person name="Xianan X."/>
            <person name="Sedzielewska Toro K."/>
            <person name="Morin E."/>
            <person name="Lipzen A."/>
            <person name="Grigoriev I.V."/>
            <person name="Henrissat B."/>
            <person name="Martin F.M."/>
            <person name="Bonfante P."/>
        </authorList>
    </citation>
    <scope>NUCLEOTIDE SEQUENCE [LARGE SCALE GENOMIC DNA]</scope>
    <source>
        <strain evidence="1 2">BEG34</strain>
    </source>
</reference>
<dbReference type="AlphaFoldDB" id="A0A8H4A159"/>
<dbReference type="EMBL" id="WTPW01002200">
    <property type="protein sequence ID" value="KAF0392113.1"/>
    <property type="molecule type" value="Genomic_DNA"/>
</dbReference>
<dbReference type="Proteomes" id="UP000439903">
    <property type="component" value="Unassembled WGS sequence"/>
</dbReference>
<gene>
    <name evidence="1" type="ORF">F8M41_010594</name>
</gene>
<proteinExistence type="predicted"/>
<name>A0A8H4A159_GIGMA</name>
<protein>
    <submittedName>
        <fullName evidence="1">Uncharacterized protein</fullName>
    </submittedName>
</protein>
<dbReference type="OrthoDB" id="2303332at2759"/>
<organism evidence="1 2">
    <name type="scientific">Gigaspora margarita</name>
    <dbReference type="NCBI Taxonomy" id="4874"/>
    <lineage>
        <taxon>Eukaryota</taxon>
        <taxon>Fungi</taxon>
        <taxon>Fungi incertae sedis</taxon>
        <taxon>Mucoromycota</taxon>
        <taxon>Glomeromycotina</taxon>
        <taxon>Glomeromycetes</taxon>
        <taxon>Diversisporales</taxon>
        <taxon>Gigasporaceae</taxon>
        <taxon>Gigaspora</taxon>
    </lineage>
</organism>
<evidence type="ECO:0000313" key="2">
    <source>
        <dbReference type="Proteomes" id="UP000439903"/>
    </source>
</evidence>